<evidence type="ECO:0000313" key="1">
    <source>
        <dbReference type="EMBL" id="SEG23785.1"/>
    </source>
</evidence>
<gene>
    <name evidence="1" type="ORF">SAMN05216334_1621</name>
</gene>
<dbReference type="AlphaFoldDB" id="A0A1H5YJK5"/>
<evidence type="ECO:0000313" key="2">
    <source>
        <dbReference type="Proteomes" id="UP000236753"/>
    </source>
</evidence>
<reference evidence="1 2" key="1">
    <citation type="submission" date="2016-10" db="EMBL/GenBank/DDBJ databases">
        <authorList>
            <person name="de Groot N.N."/>
        </authorList>
    </citation>
    <scope>NUCLEOTIDE SEQUENCE [LARGE SCALE GENOMIC DNA]</scope>
    <source>
        <strain evidence="1 2">Nm13</strain>
    </source>
</reference>
<dbReference type="Proteomes" id="UP000236753">
    <property type="component" value="Unassembled WGS sequence"/>
</dbReference>
<proteinExistence type="predicted"/>
<dbReference type="EMBL" id="FNUX01000062">
    <property type="protein sequence ID" value="SEG23785.1"/>
    <property type="molecule type" value="Genomic_DNA"/>
</dbReference>
<protein>
    <submittedName>
        <fullName evidence="1">Uncharacterized protein</fullName>
    </submittedName>
</protein>
<accession>A0A1H5YJK5</accession>
<organism evidence="1 2">
    <name type="scientific">Nitrosomonas ureae</name>
    <dbReference type="NCBI Taxonomy" id="44577"/>
    <lineage>
        <taxon>Bacteria</taxon>
        <taxon>Pseudomonadati</taxon>
        <taxon>Pseudomonadota</taxon>
        <taxon>Betaproteobacteria</taxon>
        <taxon>Nitrosomonadales</taxon>
        <taxon>Nitrosomonadaceae</taxon>
        <taxon>Nitrosomonas</taxon>
    </lineage>
</organism>
<sequence length="76" mass="8804">MHSGNLSARKSPASCSVGYIDDWDGLIYWYVKYIGQHAEFLKEKYLNSWYRAAKSAIEHNATLNRTRPARAERIKV</sequence>
<name>A0A1H5YJK5_9PROT</name>